<name>A0ACB8BUE1_9AGAM</name>
<comment type="caution">
    <text evidence="1">The sequence shown here is derived from an EMBL/GenBank/DDBJ whole genome shotgun (WGS) entry which is preliminary data.</text>
</comment>
<organism evidence="1 2">
    <name type="scientific">Leucogyrophana mollusca</name>
    <dbReference type="NCBI Taxonomy" id="85980"/>
    <lineage>
        <taxon>Eukaryota</taxon>
        <taxon>Fungi</taxon>
        <taxon>Dikarya</taxon>
        <taxon>Basidiomycota</taxon>
        <taxon>Agaricomycotina</taxon>
        <taxon>Agaricomycetes</taxon>
        <taxon>Agaricomycetidae</taxon>
        <taxon>Boletales</taxon>
        <taxon>Boletales incertae sedis</taxon>
        <taxon>Leucogyrophana</taxon>
    </lineage>
</organism>
<sequence>MVQVHEQSQITFRVPDIQASWPWPRTLSSHYEEAWAASRDWFLSFNLFSPKEKQVYEDCHIGLLSGLTFALADKDIIRSGCDLFSIFLIFDETTDRMDEAGARNFAKMYLSAMEHPEVPRPQGEPIVGEIVRQWWERARRTANPRFQRRFINEFEAFTEGVAEQAGDRVNRRFRSIEGYFAVRRRSVGLKPTVVLLLFGPGVDLPDEALGHPTLAEMEMCCVDSIITANDVTSYNREQARGDDTHNLVTIVMREHNLELQSALYWIGNYQERITQNFIRLRDNLPERIREDVPVWNERLEAQLTHYVDGLACWVRGNDAWGWECERYFGKEGMEVKNGKEVVLMPKVASSRL</sequence>
<evidence type="ECO:0000313" key="1">
    <source>
        <dbReference type="EMBL" id="KAH7929156.1"/>
    </source>
</evidence>
<gene>
    <name evidence="1" type="ORF">BV22DRAFT_1125931</name>
</gene>
<evidence type="ECO:0000313" key="2">
    <source>
        <dbReference type="Proteomes" id="UP000790709"/>
    </source>
</evidence>
<dbReference type="Proteomes" id="UP000790709">
    <property type="component" value="Unassembled WGS sequence"/>
</dbReference>
<protein>
    <submittedName>
        <fullName evidence="1">Terpenoid synthase</fullName>
    </submittedName>
</protein>
<accession>A0ACB8BUE1</accession>
<dbReference type="EMBL" id="MU266344">
    <property type="protein sequence ID" value="KAH7929156.1"/>
    <property type="molecule type" value="Genomic_DNA"/>
</dbReference>
<reference evidence="1" key="1">
    <citation type="journal article" date="2021" name="New Phytol.">
        <title>Evolutionary innovations through gain and loss of genes in the ectomycorrhizal Boletales.</title>
        <authorList>
            <person name="Wu G."/>
            <person name="Miyauchi S."/>
            <person name="Morin E."/>
            <person name="Kuo A."/>
            <person name="Drula E."/>
            <person name="Varga T."/>
            <person name="Kohler A."/>
            <person name="Feng B."/>
            <person name="Cao Y."/>
            <person name="Lipzen A."/>
            <person name="Daum C."/>
            <person name="Hundley H."/>
            <person name="Pangilinan J."/>
            <person name="Johnson J."/>
            <person name="Barry K."/>
            <person name="LaButti K."/>
            <person name="Ng V."/>
            <person name="Ahrendt S."/>
            <person name="Min B."/>
            <person name="Choi I.G."/>
            <person name="Park H."/>
            <person name="Plett J.M."/>
            <person name="Magnuson J."/>
            <person name="Spatafora J.W."/>
            <person name="Nagy L.G."/>
            <person name="Henrissat B."/>
            <person name="Grigoriev I.V."/>
            <person name="Yang Z.L."/>
            <person name="Xu J."/>
            <person name="Martin F.M."/>
        </authorList>
    </citation>
    <scope>NUCLEOTIDE SEQUENCE</scope>
    <source>
        <strain evidence="1">KUC20120723A-06</strain>
    </source>
</reference>
<keyword evidence="2" id="KW-1185">Reference proteome</keyword>
<proteinExistence type="predicted"/>